<keyword evidence="2" id="KW-1185">Reference proteome</keyword>
<dbReference type="AlphaFoldDB" id="W4MFM9"/>
<name>W4MFM9_9BACT</name>
<evidence type="ECO:0000313" key="2">
    <source>
        <dbReference type="Proteomes" id="UP000019140"/>
    </source>
</evidence>
<dbReference type="InterPro" id="IPR009078">
    <property type="entry name" value="Ferritin-like_SF"/>
</dbReference>
<protein>
    <submittedName>
        <fullName evidence="1">Uncharacterized protein</fullName>
    </submittedName>
</protein>
<sequence>MQPALVEMAKGFYQDEINDHLTYQELVGDTQETEFDADMRRIALMERRHADFWKAMLEAQQETLPFVRVNRIRLWILRLLRLIINPVLLVSLLELGETSAVKRYLYFFNHADLDERERTRLKQIILDELEHETYFKQTAQSLGVGNLRDAVLGMNDG</sequence>
<evidence type="ECO:0000313" key="1">
    <source>
        <dbReference type="EMBL" id="ETX09139.1"/>
    </source>
</evidence>
<dbReference type="SUPFAM" id="SSF47240">
    <property type="entry name" value="Ferritin-like"/>
    <property type="match status" value="1"/>
</dbReference>
<accession>W4MFM9</accession>
<gene>
    <name evidence="1" type="ORF">ETSY2_01275</name>
</gene>
<feature type="non-terminal residue" evidence="1">
    <location>
        <position position="157"/>
    </location>
</feature>
<organism evidence="1 2">
    <name type="scientific">Candidatus Entotheonella gemina</name>
    <dbReference type="NCBI Taxonomy" id="1429439"/>
    <lineage>
        <taxon>Bacteria</taxon>
        <taxon>Pseudomonadati</taxon>
        <taxon>Nitrospinota/Tectimicrobiota group</taxon>
        <taxon>Candidatus Tectimicrobiota</taxon>
        <taxon>Candidatus Entotheonellia</taxon>
        <taxon>Candidatus Entotheonellales</taxon>
        <taxon>Candidatus Entotheonellaceae</taxon>
        <taxon>Candidatus Entotheonella</taxon>
    </lineage>
</organism>
<dbReference type="HOGENOM" id="CLU_1681569_0_0_7"/>
<dbReference type="EMBL" id="AZHX01000046">
    <property type="protein sequence ID" value="ETX09139.1"/>
    <property type="molecule type" value="Genomic_DNA"/>
</dbReference>
<dbReference type="Proteomes" id="UP000019140">
    <property type="component" value="Unassembled WGS sequence"/>
</dbReference>
<reference evidence="1 2" key="1">
    <citation type="journal article" date="2014" name="Nature">
        <title>An environmental bacterial taxon with a large and distinct metabolic repertoire.</title>
        <authorList>
            <person name="Wilson M.C."/>
            <person name="Mori T."/>
            <person name="Ruckert C."/>
            <person name="Uria A.R."/>
            <person name="Helf M.J."/>
            <person name="Takada K."/>
            <person name="Gernert C."/>
            <person name="Steffens U.A."/>
            <person name="Heycke N."/>
            <person name="Schmitt S."/>
            <person name="Rinke C."/>
            <person name="Helfrich E.J."/>
            <person name="Brachmann A.O."/>
            <person name="Gurgui C."/>
            <person name="Wakimoto T."/>
            <person name="Kracht M."/>
            <person name="Crusemann M."/>
            <person name="Hentschel U."/>
            <person name="Abe I."/>
            <person name="Matsunaga S."/>
            <person name="Kalinowski J."/>
            <person name="Takeyama H."/>
            <person name="Piel J."/>
        </authorList>
    </citation>
    <scope>NUCLEOTIDE SEQUENCE [LARGE SCALE GENOMIC DNA]</scope>
    <source>
        <strain evidence="2">TSY2</strain>
    </source>
</reference>
<proteinExistence type="predicted"/>
<comment type="caution">
    <text evidence="1">The sequence shown here is derived from an EMBL/GenBank/DDBJ whole genome shotgun (WGS) entry which is preliminary data.</text>
</comment>